<dbReference type="Proteomes" id="UP000696294">
    <property type="component" value="Unassembled WGS sequence"/>
</dbReference>
<dbReference type="InterPro" id="IPR006680">
    <property type="entry name" value="Amidohydro-rel"/>
</dbReference>
<dbReference type="Gene3D" id="2.30.40.10">
    <property type="entry name" value="Urease, subunit C, domain 1"/>
    <property type="match status" value="1"/>
</dbReference>
<organism evidence="2 3">
    <name type="scientific">Nonomuraea composti</name>
    <dbReference type="NCBI Taxonomy" id="2720023"/>
    <lineage>
        <taxon>Bacteria</taxon>
        <taxon>Bacillati</taxon>
        <taxon>Actinomycetota</taxon>
        <taxon>Actinomycetes</taxon>
        <taxon>Streptosporangiales</taxon>
        <taxon>Streptosporangiaceae</taxon>
        <taxon>Nonomuraea</taxon>
    </lineage>
</organism>
<dbReference type="InterPro" id="IPR032466">
    <property type="entry name" value="Metal_Hydrolase"/>
</dbReference>
<evidence type="ECO:0000259" key="1">
    <source>
        <dbReference type="Pfam" id="PF01979"/>
    </source>
</evidence>
<dbReference type="Pfam" id="PF01979">
    <property type="entry name" value="Amidohydro_1"/>
    <property type="match status" value="1"/>
</dbReference>
<keyword evidence="3" id="KW-1185">Reference proteome</keyword>
<dbReference type="EMBL" id="JAATEP010000059">
    <property type="protein sequence ID" value="NJP97085.1"/>
    <property type="molecule type" value="Genomic_DNA"/>
</dbReference>
<evidence type="ECO:0000313" key="2">
    <source>
        <dbReference type="EMBL" id="NJP97085.1"/>
    </source>
</evidence>
<protein>
    <submittedName>
        <fullName evidence="2">Amidohydrolase family protein</fullName>
    </submittedName>
</protein>
<dbReference type="InterPro" id="IPR051781">
    <property type="entry name" value="Metallo-dep_Hydrolase"/>
</dbReference>
<gene>
    <name evidence="2" type="ORF">HCN51_47990</name>
</gene>
<dbReference type="InterPro" id="IPR011059">
    <property type="entry name" value="Metal-dep_hydrolase_composite"/>
</dbReference>
<sequence length="486" mass="52957">MTSSWLLIKGGHVVDTESGTVQRDQDVLIQDETIAKIASGIDLAADVPRGDPIEQMDARGTYICPGLIDMHCHMTYGESNTQEEQDLYTSVELRTLIAAANLRKVLRAGFTTISQPGGSYYIGVGLRDALVSGLIQGPRMHTAGRYLTTSNGLTDWYPDHVGVPEGSIGVLTNTVEEMVREIRHQVKNGVDLIKLADSPYGEYQAFTDDEMAIAAALVHQLKRKITIHARGSAEVSVAVRAGMDWIMHGNTMTPEVIEELAESRIPLVPTLLLLANIADYGDNVGVAAQTRDNVKRLLDRTAATLHDAHDAGVTFMVGTDSGFAVTPYGEWHARELQLLRDFAGLSIAEALQAATTIPARALGMEGKLGTMRIGATADLLVLESDPLRDLSVLLKPGGIRTVIQSGHPIDTSDQEQERRWRNLRSRTLSHGTVLRRDFLDGIPPAAASTAVMDGPDAKDPDLTEVFHTVRRFERDAVLDIDEQEKA</sequence>
<proteinExistence type="predicted"/>
<evidence type="ECO:0000313" key="3">
    <source>
        <dbReference type="Proteomes" id="UP000696294"/>
    </source>
</evidence>
<dbReference type="SUPFAM" id="SSF51556">
    <property type="entry name" value="Metallo-dependent hydrolases"/>
    <property type="match status" value="1"/>
</dbReference>
<dbReference type="PANTHER" id="PTHR43135:SF3">
    <property type="entry name" value="ALPHA-D-RIBOSE 1-METHYLPHOSPHONATE 5-TRIPHOSPHATE DIPHOSPHATASE"/>
    <property type="match status" value="1"/>
</dbReference>
<dbReference type="PANTHER" id="PTHR43135">
    <property type="entry name" value="ALPHA-D-RIBOSE 1-METHYLPHOSPHONATE 5-TRIPHOSPHATE DIPHOSPHATASE"/>
    <property type="match status" value="1"/>
</dbReference>
<feature type="domain" description="Amidohydrolase-related" evidence="1">
    <location>
        <begin position="62"/>
        <end position="407"/>
    </location>
</feature>
<dbReference type="Gene3D" id="3.20.20.140">
    <property type="entry name" value="Metal-dependent hydrolases"/>
    <property type="match status" value="1"/>
</dbReference>
<dbReference type="CDD" id="cd01299">
    <property type="entry name" value="Met_dep_hydrolase_A"/>
    <property type="match status" value="1"/>
</dbReference>
<reference evidence="2 3" key="1">
    <citation type="submission" date="2020-03" db="EMBL/GenBank/DDBJ databases">
        <title>WGS of actinomycetes isolated from Thailand.</title>
        <authorList>
            <person name="Thawai C."/>
        </authorList>
    </citation>
    <scope>NUCLEOTIDE SEQUENCE [LARGE SCALE GENOMIC DNA]</scope>
    <source>
        <strain evidence="2 3">FMUSA5-5</strain>
    </source>
</reference>
<comment type="caution">
    <text evidence="2">The sequence shown here is derived from an EMBL/GenBank/DDBJ whole genome shotgun (WGS) entry which is preliminary data.</text>
</comment>
<accession>A0ABX1BL19</accession>
<dbReference type="SUPFAM" id="SSF51338">
    <property type="entry name" value="Composite domain of metallo-dependent hydrolases"/>
    <property type="match status" value="1"/>
</dbReference>
<name>A0ABX1BL19_9ACTN</name>
<dbReference type="RefSeq" id="WP_168018713.1">
    <property type="nucleotide sequence ID" value="NZ_JAATEP010000059.1"/>
</dbReference>
<dbReference type="InterPro" id="IPR057744">
    <property type="entry name" value="OTAase-like"/>
</dbReference>